<keyword evidence="9" id="KW-1185">Reference proteome</keyword>
<dbReference type="RefSeq" id="WP_344612016.1">
    <property type="nucleotide sequence ID" value="NZ_BAAARV010000018.1"/>
</dbReference>
<dbReference type="PANTHER" id="PTHR45663:SF11">
    <property type="entry name" value="GEO12009P1"/>
    <property type="match status" value="1"/>
</dbReference>
<evidence type="ECO:0000313" key="9">
    <source>
        <dbReference type="Proteomes" id="UP001501444"/>
    </source>
</evidence>
<evidence type="ECO:0000256" key="3">
    <source>
        <dbReference type="ARBA" id="ARBA00022982"/>
    </source>
</evidence>
<dbReference type="Gene3D" id="2.30.30.380">
    <property type="entry name" value="Zn-finger domain of Sec23/24"/>
    <property type="match status" value="1"/>
</dbReference>
<dbReference type="PRINTS" id="PR00421">
    <property type="entry name" value="THIOREDOXIN"/>
</dbReference>
<reference evidence="8 9" key="1">
    <citation type="journal article" date="2019" name="Int. J. Syst. Evol. Microbiol.">
        <title>The Global Catalogue of Microorganisms (GCM) 10K type strain sequencing project: providing services to taxonomists for standard genome sequencing and annotation.</title>
        <authorList>
            <consortium name="The Broad Institute Genomics Platform"/>
            <consortium name="The Broad Institute Genome Sequencing Center for Infectious Disease"/>
            <person name="Wu L."/>
            <person name="Ma J."/>
        </authorList>
    </citation>
    <scope>NUCLEOTIDE SEQUENCE [LARGE SCALE GENOMIC DNA]</scope>
    <source>
        <strain evidence="8 9">JCM 3272</strain>
    </source>
</reference>
<evidence type="ECO:0000256" key="5">
    <source>
        <dbReference type="ARBA" id="ARBA00023284"/>
    </source>
</evidence>
<feature type="domain" description="Thioredoxin" evidence="7">
    <location>
        <begin position="6"/>
        <end position="141"/>
    </location>
</feature>
<evidence type="ECO:0000256" key="1">
    <source>
        <dbReference type="ARBA" id="ARBA00008987"/>
    </source>
</evidence>
<dbReference type="Proteomes" id="UP001501444">
    <property type="component" value="Unassembled WGS sequence"/>
</dbReference>
<evidence type="ECO:0000256" key="4">
    <source>
        <dbReference type="ARBA" id="ARBA00023157"/>
    </source>
</evidence>
<dbReference type="Pfam" id="PF00085">
    <property type="entry name" value="Thioredoxin"/>
    <property type="match status" value="1"/>
</dbReference>
<organism evidence="8 9">
    <name type="scientific">Dactylosporangium salmoneum</name>
    <dbReference type="NCBI Taxonomy" id="53361"/>
    <lineage>
        <taxon>Bacteria</taxon>
        <taxon>Bacillati</taxon>
        <taxon>Actinomycetota</taxon>
        <taxon>Actinomycetes</taxon>
        <taxon>Micromonosporales</taxon>
        <taxon>Micromonosporaceae</taxon>
        <taxon>Dactylosporangium</taxon>
    </lineage>
</organism>
<dbReference type="NCBIfam" id="TIGR01068">
    <property type="entry name" value="thioredoxin"/>
    <property type="match status" value="1"/>
</dbReference>
<dbReference type="CDD" id="cd02947">
    <property type="entry name" value="TRX_family"/>
    <property type="match status" value="1"/>
</dbReference>
<protein>
    <recommendedName>
        <fullName evidence="6">Thioredoxin</fullName>
    </recommendedName>
</protein>
<dbReference type="InterPro" id="IPR017937">
    <property type="entry name" value="Thioredoxin_CS"/>
</dbReference>
<accession>A0ABN3FVH3</accession>
<keyword evidence="3" id="KW-0249">Electron transport</keyword>
<evidence type="ECO:0000313" key="8">
    <source>
        <dbReference type="EMBL" id="GAA2338470.1"/>
    </source>
</evidence>
<dbReference type="PROSITE" id="PS51352">
    <property type="entry name" value="THIOREDOXIN_2"/>
    <property type="match status" value="1"/>
</dbReference>
<comment type="caution">
    <text evidence="8">The sequence shown here is derived from an EMBL/GenBank/DDBJ whole genome shotgun (WGS) entry which is preliminary data.</text>
</comment>
<keyword evidence="5" id="KW-0676">Redox-active center</keyword>
<evidence type="ECO:0000259" key="7">
    <source>
        <dbReference type="PROSITE" id="PS51352"/>
    </source>
</evidence>
<dbReference type="InterPro" id="IPR005746">
    <property type="entry name" value="Thioredoxin"/>
</dbReference>
<dbReference type="EMBL" id="BAAARV010000018">
    <property type="protein sequence ID" value="GAA2338470.1"/>
    <property type="molecule type" value="Genomic_DNA"/>
</dbReference>
<dbReference type="PANTHER" id="PTHR45663">
    <property type="entry name" value="GEO12009P1"/>
    <property type="match status" value="1"/>
</dbReference>
<dbReference type="SUPFAM" id="SSF52833">
    <property type="entry name" value="Thioredoxin-like"/>
    <property type="match status" value="1"/>
</dbReference>
<gene>
    <name evidence="8" type="primary">trxC</name>
    <name evidence="8" type="ORF">GCM10010170_020120</name>
</gene>
<comment type="similarity">
    <text evidence="1">Belongs to the thioredoxin family.</text>
</comment>
<sequence>MTSRIVACAQCGQRNRVPAAATGRPVCGRCKEAVAWIVDADDRTFRHVAERSATPVLVDLWAPWCAPCRAVGPALERVAGELVGSIKLVKVNVDEAPRLQARFGVRAVPTLMMLRDGKVVARQAGGAPANVLRAWVERTLGSAAGGA</sequence>
<keyword evidence="4" id="KW-1015">Disulfide bond</keyword>
<keyword evidence="2" id="KW-0813">Transport</keyword>
<proteinExistence type="inferred from homology"/>
<dbReference type="InterPro" id="IPR036249">
    <property type="entry name" value="Thioredoxin-like_sf"/>
</dbReference>
<evidence type="ECO:0000256" key="6">
    <source>
        <dbReference type="NCBIfam" id="TIGR01068"/>
    </source>
</evidence>
<dbReference type="InterPro" id="IPR013766">
    <property type="entry name" value="Thioredoxin_domain"/>
</dbReference>
<dbReference type="PROSITE" id="PS00194">
    <property type="entry name" value="THIOREDOXIN_1"/>
    <property type="match status" value="1"/>
</dbReference>
<name>A0ABN3FVH3_9ACTN</name>
<dbReference type="Gene3D" id="3.40.30.10">
    <property type="entry name" value="Glutaredoxin"/>
    <property type="match status" value="1"/>
</dbReference>
<evidence type="ECO:0000256" key="2">
    <source>
        <dbReference type="ARBA" id="ARBA00022448"/>
    </source>
</evidence>